<feature type="compositionally biased region" description="Basic and acidic residues" evidence="1">
    <location>
        <begin position="60"/>
        <end position="70"/>
    </location>
</feature>
<sequence length="84" mass="9409">MVGRRGQDFTALNLQRPVGDPIKTGRLSLVMKAMPTRVTADWMAQAAHHALRLQIIGDVERPDKADESHSRTPNIRHHGRSGYL</sequence>
<reference evidence="2 3" key="1">
    <citation type="submission" date="2015-09" db="EMBL/GenBank/DDBJ databases">
        <title>Draft Genome Sequence of Bradyrhizobium manausense Strain BR 3351T, a Novel Symbiotic Nitrogen-Fixing Alphaproteobacterium Isolated from Brazilian Amazon Rain Forest.</title>
        <authorList>
            <person name="De Araujo J.L."/>
            <person name="Zilli J.E."/>
        </authorList>
    </citation>
    <scope>NUCLEOTIDE SEQUENCE [LARGE SCALE GENOMIC DNA]</scope>
    <source>
        <strain evidence="2 3">BR3351</strain>
    </source>
</reference>
<gene>
    <name evidence="2" type="ORF">AOQ71_26070</name>
</gene>
<dbReference type="EMBL" id="LJYG01000101">
    <property type="protein sequence ID" value="KRQ06480.1"/>
    <property type="molecule type" value="Genomic_DNA"/>
</dbReference>
<name>A0A0R3D8Z6_9BRAD</name>
<protein>
    <submittedName>
        <fullName evidence="2">Uncharacterized protein</fullName>
    </submittedName>
</protein>
<comment type="caution">
    <text evidence="2">The sequence shown here is derived from an EMBL/GenBank/DDBJ whole genome shotgun (WGS) entry which is preliminary data.</text>
</comment>
<proteinExistence type="predicted"/>
<feature type="compositionally biased region" description="Basic residues" evidence="1">
    <location>
        <begin position="74"/>
        <end position="84"/>
    </location>
</feature>
<accession>A0A0R3D8Z6</accession>
<evidence type="ECO:0000256" key="1">
    <source>
        <dbReference type="SAM" id="MobiDB-lite"/>
    </source>
</evidence>
<evidence type="ECO:0000313" key="3">
    <source>
        <dbReference type="Proteomes" id="UP000051936"/>
    </source>
</evidence>
<evidence type="ECO:0000313" key="2">
    <source>
        <dbReference type="EMBL" id="KRQ06480.1"/>
    </source>
</evidence>
<feature type="region of interest" description="Disordered" evidence="1">
    <location>
        <begin position="60"/>
        <end position="84"/>
    </location>
</feature>
<keyword evidence="3" id="KW-1185">Reference proteome</keyword>
<dbReference type="AlphaFoldDB" id="A0A0R3D8Z6"/>
<organism evidence="2 3">
    <name type="scientific">Bradyrhizobium manausense</name>
    <dbReference type="NCBI Taxonomy" id="989370"/>
    <lineage>
        <taxon>Bacteria</taxon>
        <taxon>Pseudomonadati</taxon>
        <taxon>Pseudomonadota</taxon>
        <taxon>Alphaproteobacteria</taxon>
        <taxon>Hyphomicrobiales</taxon>
        <taxon>Nitrobacteraceae</taxon>
        <taxon>Bradyrhizobium</taxon>
    </lineage>
</organism>
<dbReference type="Proteomes" id="UP000051936">
    <property type="component" value="Unassembled WGS sequence"/>
</dbReference>